<comment type="caution">
    <text evidence="1">The sequence shown here is derived from an EMBL/GenBank/DDBJ whole genome shotgun (WGS) entry which is preliminary data.</text>
</comment>
<protein>
    <submittedName>
        <fullName evidence="1">Uncharacterized protein</fullName>
    </submittedName>
</protein>
<sequence length="55" mass="6499">MISPARFDDSDDFSSEIQRLRRFLRRVLTKLTSDEIWQRLQAQTNRTRGSLTTNA</sequence>
<organism evidence="1">
    <name type="scientific">Brassica cretica</name>
    <name type="common">Mustard</name>
    <dbReference type="NCBI Taxonomy" id="69181"/>
    <lineage>
        <taxon>Eukaryota</taxon>
        <taxon>Viridiplantae</taxon>
        <taxon>Streptophyta</taxon>
        <taxon>Embryophyta</taxon>
        <taxon>Tracheophyta</taxon>
        <taxon>Spermatophyta</taxon>
        <taxon>Magnoliopsida</taxon>
        <taxon>eudicotyledons</taxon>
        <taxon>Gunneridae</taxon>
        <taxon>Pentapetalae</taxon>
        <taxon>rosids</taxon>
        <taxon>malvids</taxon>
        <taxon>Brassicales</taxon>
        <taxon>Brassicaceae</taxon>
        <taxon>Brassiceae</taxon>
        <taxon>Brassica</taxon>
    </lineage>
</organism>
<proteinExistence type="predicted"/>
<gene>
    <name evidence="1" type="ORF">F2Q70_00012283</name>
</gene>
<accession>A0A8S9LS56</accession>
<dbReference type="EMBL" id="QGKY02000089">
    <property type="protein sequence ID" value="KAF2610444.1"/>
    <property type="molecule type" value="Genomic_DNA"/>
</dbReference>
<reference evidence="1" key="1">
    <citation type="submission" date="2019-12" db="EMBL/GenBank/DDBJ databases">
        <title>Genome sequencing and annotation of Brassica cretica.</title>
        <authorList>
            <person name="Studholme D.J."/>
            <person name="Sarris P.F."/>
        </authorList>
    </citation>
    <scope>NUCLEOTIDE SEQUENCE</scope>
    <source>
        <strain evidence="1">PFS-102/07</strain>
        <tissue evidence="1">Leaf</tissue>
    </source>
</reference>
<evidence type="ECO:0000313" key="1">
    <source>
        <dbReference type="EMBL" id="KAF2610444.1"/>
    </source>
</evidence>
<name>A0A8S9LS56_BRACR</name>
<dbReference type="AlphaFoldDB" id="A0A8S9LS56"/>